<organism evidence="1 2">
    <name type="scientific">Endozoicomonas lisbonensis</name>
    <dbReference type="NCBI Taxonomy" id="3120522"/>
    <lineage>
        <taxon>Bacteria</taxon>
        <taxon>Pseudomonadati</taxon>
        <taxon>Pseudomonadota</taxon>
        <taxon>Gammaproteobacteria</taxon>
        <taxon>Oceanospirillales</taxon>
        <taxon>Endozoicomonadaceae</taxon>
        <taxon>Endozoicomonas</taxon>
    </lineage>
</organism>
<dbReference type="Proteomes" id="UP001549366">
    <property type="component" value="Unassembled WGS sequence"/>
</dbReference>
<evidence type="ECO:0000313" key="2">
    <source>
        <dbReference type="Proteomes" id="UP001549366"/>
    </source>
</evidence>
<reference evidence="1 2" key="1">
    <citation type="submission" date="2024-06" db="EMBL/GenBank/DDBJ databases">
        <title>Genomic Encyclopedia of Type Strains, Phase V (KMG-V): Genome sequencing to study the core and pangenomes of soil and plant-associated prokaryotes.</title>
        <authorList>
            <person name="Whitman W."/>
        </authorList>
    </citation>
    <scope>NUCLEOTIDE SEQUENCE [LARGE SCALE GENOMIC DNA]</scope>
    <source>
        <strain evidence="1 2">NE40</strain>
    </source>
</reference>
<keyword evidence="2" id="KW-1185">Reference proteome</keyword>
<comment type="caution">
    <text evidence="1">The sequence shown here is derived from an EMBL/GenBank/DDBJ whole genome shotgun (WGS) entry which is preliminary data.</text>
</comment>
<dbReference type="RefSeq" id="WP_354009000.1">
    <property type="nucleotide sequence ID" value="NZ_JBEWTA010000001.1"/>
</dbReference>
<protein>
    <submittedName>
        <fullName evidence="1">Uncharacterized protein</fullName>
    </submittedName>
</protein>
<proteinExistence type="predicted"/>
<dbReference type="EMBL" id="JBEWTB010000002">
    <property type="protein sequence ID" value="MET4758964.1"/>
    <property type="molecule type" value="Genomic_DNA"/>
</dbReference>
<gene>
    <name evidence="1" type="ORF">V5J35_004156</name>
</gene>
<evidence type="ECO:0000313" key="1">
    <source>
        <dbReference type="EMBL" id="MET4758964.1"/>
    </source>
</evidence>
<name>A0ABV2SMH0_9GAMM</name>
<sequence>MKYRVGNNVICSILVVVISAWAGLAFPAEPTYNLTHFLKATDPVKLPASESIGTNGETIAHNIHNAQWDAPLLRSPEGFEALRYAYEHQLVDKNEFLDAQDYLQIQADFAAPETEAFQILVDKGQLPVRVPAVSVKRVFYTAVADEKQPPILISEGALAGEQFGWLTVIRVDSGFFSKYKMSKNTFLPDKRDRWGDILKLLNRKLGDKRQQLLYWYEFLEANMPELMSVRSTSDEGGAEIVMGSIPLYLAYIKKTSEHFLDFTPLYGQLDWNNLIEMRVAGANPGTIYHPNVTNNYFYPHHLYGGASAFVRHDLKHHLILGIFSESHRRFMAWMHQQEEVILKKMDSALVDFNKQGWHDKEVVYNETRVSGTGMLGSLCHSEQRAHSHLRTLLPLKHYWAKPGNHRTLFPGSFADSAFSRSRPLYPQLSVLGLEAWSPSVVNWRHIFLDLLTNQCADAGYYFSASFDLYHALLEEVLTENRSYIWDTFGINVEEILK</sequence>
<accession>A0ABV2SMH0</accession>